<dbReference type="PANTHER" id="PTHR33321:SF3">
    <property type="entry name" value="OS05G0582000 PROTEIN"/>
    <property type="match status" value="1"/>
</dbReference>
<dbReference type="Proteomes" id="UP001652660">
    <property type="component" value="Chromosome 5e"/>
</dbReference>
<dbReference type="InterPro" id="IPR007541">
    <property type="entry name" value="Uncharacterised_BSP"/>
</dbReference>
<reference evidence="2" key="2">
    <citation type="submission" date="2025-08" db="UniProtKB">
        <authorList>
            <consortium name="RefSeq"/>
        </authorList>
    </citation>
    <scope>IDENTIFICATION</scope>
    <source>
        <tissue evidence="2">Leaves</tissue>
    </source>
</reference>
<gene>
    <name evidence="2" type="primary">LOC113688913</name>
</gene>
<organism evidence="1 2">
    <name type="scientific">Coffea arabica</name>
    <name type="common">Arabian coffee</name>
    <dbReference type="NCBI Taxonomy" id="13443"/>
    <lineage>
        <taxon>Eukaryota</taxon>
        <taxon>Viridiplantae</taxon>
        <taxon>Streptophyta</taxon>
        <taxon>Embryophyta</taxon>
        <taxon>Tracheophyta</taxon>
        <taxon>Spermatophyta</taxon>
        <taxon>Magnoliopsida</taxon>
        <taxon>eudicotyledons</taxon>
        <taxon>Gunneridae</taxon>
        <taxon>Pentapetalae</taxon>
        <taxon>asterids</taxon>
        <taxon>lamiids</taxon>
        <taxon>Gentianales</taxon>
        <taxon>Rubiaceae</taxon>
        <taxon>Ixoroideae</taxon>
        <taxon>Gardenieae complex</taxon>
        <taxon>Bertiereae - Coffeeae clade</taxon>
        <taxon>Coffeeae</taxon>
        <taxon>Coffea</taxon>
    </lineage>
</organism>
<name>A0A6P6S9V7_COFAR</name>
<dbReference type="OrthoDB" id="1924946at2759"/>
<sequence>MEVENQHLLQSLLPSTATPTNAATEDICLPIQFTSNSAKVYLSSSSGIISRLVFIISVGIVSIWANHEASKGFSISIINEARETSPGKRFDLFYASNDEASRLLLTTSKFVEDFLYPNGSFPKKKVNHVVLRLSSRNLSSSIVVDSGQEHDRGHQFVLHISPSVLEEINFSHAMFLAVQQGMARIWLWDGQGNAPSTLINGIVEYLSNIAVSSGGLLGFGSLDLESMEKDSNCWKSKNPKAVAQFLNYCELEKPGFIGRLNQALGNGWHDRTVDDALGMSAQHLRKVHHNSSPKYLSHI</sequence>
<dbReference type="AlphaFoldDB" id="A0A6P6S9V7"/>
<dbReference type="GeneID" id="113688913"/>
<reference evidence="1" key="1">
    <citation type="journal article" date="2025" name="Foods">
        <title>Unveiling the Microbial Signatures of Arabica Coffee Cherries: Insights into Ripeness Specific Diversity, Functional Traits, and Implications for Quality and Safety.</title>
        <authorList>
            <consortium name="RefSeq"/>
            <person name="Tenea G.N."/>
            <person name="Cifuentes V."/>
            <person name="Reyes P."/>
            <person name="Cevallos-Vallejos M."/>
        </authorList>
    </citation>
    <scope>NUCLEOTIDE SEQUENCE [LARGE SCALE GENOMIC DNA]</scope>
</reference>
<dbReference type="PANTHER" id="PTHR33321">
    <property type="match status" value="1"/>
</dbReference>
<dbReference type="Pfam" id="PF04450">
    <property type="entry name" value="BSP"/>
    <property type="match status" value="1"/>
</dbReference>
<proteinExistence type="predicted"/>
<evidence type="ECO:0000313" key="2">
    <source>
        <dbReference type="RefSeq" id="XP_027062539.2"/>
    </source>
</evidence>
<keyword evidence="1" id="KW-1185">Reference proteome</keyword>
<evidence type="ECO:0000313" key="1">
    <source>
        <dbReference type="Proteomes" id="UP001652660"/>
    </source>
</evidence>
<accession>A0A6P6S9V7</accession>
<protein>
    <submittedName>
        <fullName evidence="2">Uncharacterized protein</fullName>
    </submittedName>
</protein>
<dbReference type="RefSeq" id="XP_027062539.2">
    <property type="nucleotide sequence ID" value="XM_027206738.2"/>
</dbReference>